<dbReference type="Pfam" id="PF02992">
    <property type="entry name" value="Transposase_21"/>
    <property type="match status" value="1"/>
</dbReference>
<feature type="region of interest" description="Disordered" evidence="2">
    <location>
        <begin position="1928"/>
        <end position="2018"/>
    </location>
</feature>
<evidence type="ECO:0000259" key="5">
    <source>
        <dbReference type="Pfam" id="PF22936"/>
    </source>
</evidence>
<dbReference type="PANTHER" id="PTHR48258:SF9">
    <property type="entry name" value="OS01G0348150 PROTEIN"/>
    <property type="match status" value="1"/>
</dbReference>
<feature type="compositionally biased region" description="Pro residues" evidence="2">
    <location>
        <begin position="1884"/>
        <end position="1893"/>
    </location>
</feature>
<feature type="domain" description="DUF4216" evidence="4">
    <location>
        <begin position="433"/>
        <end position="499"/>
    </location>
</feature>
<gene>
    <name evidence="6" type="ORF">Tci_001962</name>
</gene>
<dbReference type="Pfam" id="PF07727">
    <property type="entry name" value="RVT_2"/>
    <property type="match status" value="1"/>
</dbReference>
<protein>
    <submittedName>
        <fullName evidence="6">Uncharacterized protein</fullName>
    </submittedName>
</protein>
<dbReference type="PANTHER" id="PTHR48258">
    <property type="entry name" value="DUF4218 DOMAIN-CONTAINING PROTEIN-RELATED"/>
    <property type="match status" value="1"/>
</dbReference>
<evidence type="ECO:0000256" key="1">
    <source>
        <dbReference type="SAM" id="Coils"/>
    </source>
</evidence>
<proteinExistence type="predicted"/>
<feature type="compositionally biased region" description="Basic and acidic residues" evidence="2">
    <location>
        <begin position="1395"/>
        <end position="1413"/>
    </location>
</feature>
<dbReference type="InterPro" id="IPR054722">
    <property type="entry name" value="PolX-like_BBD"/>
</dbReference>
<feature type="compositionally biased region" description="Acidic residues" evidence="2">
    <location>
        <begin position="1928"/>
        <end position="1968"/>
    </location>
</feature>
<comment type="caution">
    <text evidence="6">The sequence shown here is derived from an EMBL/GenBank/DDBJ whole genome shotgun (WGS) entry which is preliminary data.</text>
</comment>
<feature type="domain" description="Retrovirus-related Pol polyprotein from transposon TNT 1-94-like beta-barrel" evidence="5">
    <location>
        <begin position="639"/>
        <end position="713"/>
    </location>
</feature>
<feature type="domain" description="Reverse transcriptase Ty1/copia-type" evidence="3">
    <location>
        <begin position="1457"/>
        <end position="1649"/>
    </location>
</feature>
<dbReference type="Pfam" id="PF13952">
    <property type="entry name" value="DUF4216"/>
    <property type="match status" value="1"/>
</dbReference>
<dbReference type="InterPro" id="IPR004242">
    <property type="entry name" value="Transposase_21"/>
</dbReference>
<keyword evidence="1" id="KW-0175">Coiled coil</keyword>
<dbReference type="InterPro" id="IPR025312">
    <property type="entry name" value="DUF4216"/>
</dbReference>
<evidence type="ECO:0000313" key="6">
    <source>
        <dbReference type="EMBL" id="GEU29984.1"/>
    </source>
</evidence>
<evidence type="ECO:0000256" key="2">
    <source>
        <dbReference type="SAM" id="MobiDB-lite"/>
    </source>
</evidence>
<dbReference type="Pfam" id="PF22936">
    <property type="entry name" value="Pol_BBD"/>
    <property type="match status" value="1"/>
</dbReference>
<feature type="coiled-coil region" evidence="1">
    <location>
        <begin position="1032"/>
        <end position="1099"/>
    </location>
</feature>
<sequence>MVNATKESFDEDDLAKFQELLLDAEKPLYKGCPDFTKLSVIVKLLNLKDSQAWRTINEKFPEIAKDLRNLRLGISADRVDVNSGTRHHSVWPVLSVIYNLPLWLCMKRKFIMLSVLISVYPGNDIDVFLEPLVDDLHTLFETGVDTYDTSTKEKFNLRAVMLWMINDYPALDDIYHTTIRSEGKKGVWTTRILACSKSIDQETNIQQEKNVCESLIKTLLNDPGKTKDGMIARLDLAELGIKPELFARQEEDKTTLPPAGRPEGCIAEETIVEETIEFFSEYHKTMKTIGIPPDKHVTNENKDEKPLLAGKSSEVSREVFQKAHLYVIHNTDEIVPYIERHKQVLKTKNPGKRIALLENKHSKSFAKWLREEVIYTCNEIQVERERELAISKYSVSETVSGVSVEAVDLHISKEFSTTRKAFYYEVLQEIWVLDYRFRQIPFFKCDWVNHKAGEVKHYPNLGYTSVDLNSLGHKDDLFILASQARQVFYVKDQIDKKLSIVFRTPTKNYKDTYDEVDEEFSTVIHEHNDNILPHVNRRDLGNESQNDYYQTDCEGIAIQKSKPVSVVVPKIMVTRPRLAHPIVTKSKSPIRRHITRSPSLKTSNLPHRVTANKALVVSVAQGVQGTWGNPQYALKDKGVIDSGCSRHMTGNMSYLFDFEELNGGYVSFGGNPKGGKISGKGKIKTGKLDFEDVYFVKELKFNLFSVSQMCDKKISVLFTDTKCLVFSFDFKLLDESQVLLRVPTENNMYNVNLKNIVPSGDLTCLFAKGSTSGIRASRETLKGLHKGYDRFQSLLSQLETHSASVSTEDANQKFLRSIPSSWSQVSFIMRTKPGVDTLSYDDLYNNIRVFEYDVKGSTGSSSSIHNVAFVSSDNTSSTNEVNTAYDHEDLKQLDEFDLEEIDLKWQVTMISIRLKKFYKKIGRKLHFDATEPIGFEKNKVECFNCHNTWHFAKECKSKGNQNSRRRDAGNTRHKSKDNERRPAKQDEHKAMVTIDGEGVDWTGHAVDDTKDYALMAFNSSHSGSDTEVTSCSKECENTYAKIKKLYNEQREQISVDSIEIQAYTLALKKKLLAEAEKEKEELKTKLENFQNSSKGLSKLLNCQMSAKDKSKLGNGTQIHEGVLSYENEVLESVFNSRPSDIEDSRVNDRFSKVKGMHAVPPLMTGNYMPLKSDFRIDESKFSYGPKQSKNSKFDAKTTDFATCDSNSSLETLESVPKQVESKPKAVGKPKVWSDAPIIEEYKSNSDDENVSTAIVEQETPSCASINTVQHVKSPRQTVKDQDTCSQNPKVDKKYLTGLMSKDRDNPHQTLKGKCIIDSRCSRHMTRNKAYLVEYQDFNGGPVAFGGLKEANNNVGTQDNLNAVNSKMEAEHVTEYFVLPLWSSYTSTVKYSKAKNGDEKLNEDTGSKTNKEPVDQEGTARASSTNYVNTTSIPFNTASLSRNVDAMQEELLQFKTQQVWILADLPFGKKVIRIKWVYRNKKDEKGVVVINKSRLVAQGHRKEEGIDYDEVFALVARLEAIKIFLAFASYMGLTVYQMDVKSSFSYGKIDEDVYVSQPPGFIDPKFRKKVYKVVKALYGLHQAPRDWYATLSTFLVKSRYKRGIIDKTLFINKDQKDIMLDKYVAEILKKFDFMSAKTASTLIETKKPLVKDAKAVDVDVHLYRSMIGSLMYLTTSRHDIMYAVCACFRFQVTPKTSHLHAVKRIFRKSITGGDFNKLDDLVGKGADYVVNDGRSTDKIKVLNAKAEGVSAAGETLSTATLAVSTVSVQPILLCSFKNQEAKMGKELASTKQTAFGKDFLNPLMDNSLPKTIWLSMHHVIAMRYWLFQSERLLVDPHRFEGYSNQTQIIYKWDSDNETEIPKMEPYVEVTLQAPPPSSDYVSGPEHPPPSPYYTPGPEEPRAPLLPDFPYATDASPMTLSLGYIVDTDLEEDEDEEDPEEDPADRGDDDDDDESSNDDDDDNNEEDEEEHPAPAGSTAITFLADHALSAKETVPFETDESVLTLRSPPPTYHVKARMSI</sequence>
<reference evidence="6" key="1">
    <citation type="journal article" date="2019" name="Sci. Rep.">
        <title>Draft genome of Tanacetum cinerariifolium, the natural source of mosquito coil.</title>
        <authorList>
            <person name="Yamashiro T."/>
            <person name="Shiraishi A."/>
            <person name="Satake H."/>
            <person name="Nakayama K."/>
        </authorList>
    </citation>
    <scope>NUCLEOTIDE SEQUENCE</scope>
</reference>
<feature type="compositionally biased region" description="Basic and acidic residues" evidence="2">
    <location>
        <begin position="964"/>
        <end position="988"/>
    </location>
</feature>
<feature type="region of interest" description="Disordered" evidence="2">
    <location>
        <begin position="956"/>
        <end position="988"/>
    </location>
</feature>
<name>A0A699GJS8_TANCI</name>
<accession>A0A699GJS8</accession>
<feature type="region of interest" description="Disordered" evidence="2">
    <location>
        <begin position="1871"/>
        <end position="1910"/>
    </location>
</feature>
<dbReference type="InterPro" id="IPR013103">
    <property type="entry name" value="RVT_2"/>
</dbReference>
<feature type="region of interest" description="Disordered" evidence="2">
    <location>
        <begin position="1395"/>
        <end position="1425"/>
    </location>
</feature>
<organism evidence="6">
    <name type="scientific">Tanacetum cinerariifolium</name>
    <name type="common">Dalmatian daisy</name>
    <name type="synonym">Chrysanthemum cinerariifolium</name>
    <dbReference type="NCBI Taxonomy" id="118510"/>
    <lineage>
        <taxon>Eukaryota</taxon>
        <taxon>Viridiplantae</taxon>
        <taxon>Streptophyta</taxon>
        <taxon>Embryophyta</taxon>
        <taxon>Tracheophyta</taxon>
        <taxon>Spermatophyta</taxon>
        <taxon>Magnoliopsida</taxon>
        <taxon>eudicotyledons</taxon>
        <taxon>Gunneridae</taxon>
        <taxon>Pentapetalae</taxon>
        <taxon>asterids</taxon>
        <taxon>campanulids</taxon>
        <taxon>Asterales</taxon>
        <taxon>Asteraceae</taxon>
        <taxon>Asteroideae</taxon>
        <taxon>Anthemideae</taxon>
        <taxon>Anthemidinae</taxon>
        <taxon>Tanacetum</taxon>
    </lineage>
</organism>
<evidence type="ECO:0000259" key="4">
    <source>
        <dbReference type="Pfam" id="PF13952"/>
    </source>
</evidence>
<dbReference type="EMBL" id="BKCJ010000117">
    <property type="protein sequence ID" value="GEU29984.1"/>
    <property type="molecule type" value="Genomic_DNA"/>
</dbReference>
<evidence type="ECO:0000259" key="3">
    <source>
        <dbReference type="Pfam" id="PF07727"/>
    </source>
</evidence>